<evidence type="ECO:0000313" key="3">
    <source>
        <dbReference type="EMBL" id="MBE6059206.1"/>
    </source>
</evidence>
<dbReference type="AlphaFoldDB" id="A0A927W6T7"/>
<evidence type="ECO:0000259" key="2">
    <source>
        <dbReference type="Pfam" id="PF13240"/>
    </source>
</evidence>
<accession>A0A927W6T7</accession>
<reference evidence="3" key="1">
    <citation type="submission" date="2019-04" db="EMBL/GenBank/DDBJ databases">
        <title>Evolution of Biomass-Degrading Anaerobic Consortia Revealed by Metagenomics.</title>
        <authorList>
            <person name="Peng X."/>
        </authorList>
    </citation>
    <scope>NUCLEOTIDE SEQUENCE</scope>
    <source>
        <strain evidence="3">SIG254</strain>
    </source>
</reference>
<feature type="domain" description="Zinc-ribbon" evidence="2">
    <location>
        <begin position="2"/>
        <end position="23"/>
    </location>
</feature>
<feature type="transmembrane region" description="Helical" evidence="1">
    <location>
        <begin position="51"/>
        <end position="71"/>
    </location>
</feature>
<dbReference type="Pfam" id="PF13240">
    <property type="entry name" value="Zn_Ribbon_1"/>
    <property type="match status" value="1"/>
</dbReference>
<name>A0A927W6T7_9CLOT</name>
<proteinExistence type="predicted"/>
<evidence type="ECO:0000256" key="1">
    <source>
        <dbReference type="SAM" id="Phobius"/>
    </source>
</evidence>
<organism evidence="3 4">
    <name type="scientific">Clostridium sulfidigenes</name>
    <dbReference type="NCBI Taxonomy" id="318464"/>
    <lineage>
        <taxon>Bacteria</taxon>
        <taxon>Bacillati</taxon>
        <taxon>Bacillota</taxon>
        <taxon>Clostridia</taxon>
        <taxon>Eubacteriales</taxon>
        <taxon>Clostridiaceae</taxon>
        <taxon>Clostridium</taxon>
    </lineage>
</organism>
<dbReference type="Proteomes" id="UP000768462">
    <property type="component" value="Unassembled WGS sequence"/>
</dbReference>
<protein>
    <submittedName>
        <fullName evidence="3">Zinc-ribbon domain-containing protein</fullName>
    </submittedName>
</protein>
<sequence length="237" mass="26678">MFCTDCGNQVSDEAKFCPKCGSTINAKPQQVVFSKGEMQKESSLNKVKDFFIKYKVVFGVLIVVLAILGYTKFMYTDGDIKGTWQFGDESNTAIAEIKNGNSIGITYIDNDEQVSIFVEGKLKKENQAYHLNIFDSEISVSGPLDGSTKEEIILDMIGSDYPTEAYDYLYKNSEVKNNNLTISLDFSKMPIIVRKLVSENIDFLDSKMTLTFTPVNNNVLQVNLWGYDEEAINLIKK</sequence>
<evidence type="ECO:0000313" key="4">
    <source>
        <dbReference type="Proteomes" id="UP000768462"/>
    </source>
</evidence>
<gene>
    <name evidence="3" type="ORF">E7215_03390</name>
</gene>
<keyword evidence="1" id="KW-0472">Membrane</keyword>
<keyword evidence="1" id="KW-1133">Transmembrane helix</keyword>
<dbReference type="EMBL" id="SVCM01000039">
    <property type="protein sequence ID" value="MBE6059206.1"/>
    <property type="molecule type" value="Genomic_DNA"/>
</dbReference>
<keyword evidence="1" id="KW-0812">Transmembrane</keyword>
<comment type="caution">
    <text evidence="3">The sequence shown here is derived from an EMBL/GenBank/DDBJ whole genome shotgun (WGS) entry which is preliminary data.</text>
</comment>
<dbReference type="InterPro" id="IPR026870">
    <property type="entry name" value="Zinc_ribbon_dom"/>
</dbReference>